<evidence type="ECO:0000313" key="1">
    <source>
        <dbReference type="EMBL" id="SVB29274.1"/>
    </source>
</evidence>
<gene>
    <name evidence="1" type="ORF">METZ01_LOCUS182128</name>
</gene>
<reference evidence="1" key="1">
    <citation type="submission" date="2018-05" db="EMBL/GenBank/DDBJ databases">
        <authorList>
            <person name="Lanie J.A."/>
            <person name="Ng W.-L."/>
            <person name="Kazmierczak K.M."/>
            <person name="Andrzejewski T.M."/>
            <person name="Davidsen T.M."/>
            <person name="Wayne K.J."/>
            <person name="Tettelin H."/>
            <person name="Glass J.I."/>
            <person name="Rusch D."/>
            <person name="Podicherti R."/>
            <person name="Tsui H.-C.T."/>
            <person name="Winkler M.E."/>
        </authorList>
    </citation>
    <scope>NUCLEOTIDE SEQUENCE</scope>
</reference>
<dbReference type="SUPFAM" id="SSF51197">
    <property type="entry name" value="Clavaminate synthase-like"/>
    <property type="match status" value="1"/>
</dbReference>
<sequence>VRSRLDSDAEQIDSEVWINDQLPFLLEQNSLIAYEGAQILGCRSLGVRVSQKSFTLTPLEGVIKLDSGVSNASVVVDLDEISFSDLVQDIQTPQSLATSKVIDLPLKEHFRFLKWWPVLRAIIDGRSVYKPGEIDFLNQDGSPLELNRSFTQEDSDEEISWFLSQTGYLHLKGWWSQELMMEISNDMDNAVGKYERGDGRSWWAKTKDGTDRCVRLQYFQTESESAKGLRTDYRHERIAAIPGDGHSINWDGSNDQNAIEALVKPIGVVEGISDLPWHKDCSLGRHSYDCSSMTVGVSVTGADSRSGQLSVVAGSHRANLQPNFIHPYLDLPMIDLPTKTGDVTVHLSCTLHMSHPPVEKERRVMYTSFVLPHTGKKIGIDRISKVREEAYMKVSQAPVHKMD</sequence>
<feature type="non-terminal residue" evidence="1">
    <location>
        <position position="1"/>
    </location>
</feature>
<dbReference type="AlphaFoldDB" id="A0A382CTY1"/>
<accession>A0A382CTY1</accession>
<organism evidence="1">
    <name type="scientific">marine metagenome</name>
    <dbReference type="NCBI Taxonomy" id="408172"/>
    <lineage>
        <taxon>unclassified sequences</taxon>
        <taxon>metagenomes</taxon>
        <taxon>ecological metagenomes</taxon>
    </lineage>
</organism>
<proteinExistence type="predicted"/>
<dbReference type="EMBL" id="UINC01035990">
    <property type="protein sequence ID" value="SVB29274.1"/>
    <property type="molecule type" value="Genomic_DNA"/>
</dbReference>
<name>A0A382CTY1_9ZZZZ</name>
<protein>
    <recommendedName>
        <fullName evidence="2">Phytanoyl-CoA dioxygenase</fullName>
    </recommendedName>
</protein>
<dbReference type="Pfam" id="PF05721">
    <property type="entry name" value="PhyH"/>
    <property type="match status" value="1"/>
</dbReference>
<evidence type="ECO:0008006" key="2">
    <source>
        <dbReference type="Google" id="ProtNLM"/>
    </source>
</evidence>
<dbReference type="Gene3D" id="2.60.120.620">
    <property type="entry name" value="q2cbj1_9rhob like domain"/>
    <property type="match status" value="1"/>
</dbReference>
<dbReference type="InterPro" id="IPR008775">
    <property type="entry name" value="Phytyl_CoA_dOase-like"/>
</dbReference>